<accession>A0AAV1VFL6</accession>
<proteinExistence type="predicted"/>
<comment type="caution">
    <text evidence="1">The sequence shown here is derived from an EMBL/GenBank/DDBJ whole genome shotgun (WGS) entry which is preliminary data.</text>
</comment>
<dbReference type="EMBL" id="CAKLBY020000312">
    <property type="protein sequence ID" value="CAK7944992.1"/>
    <property type="molecule type" value="Genomic_DNA"/>
</dbReference>
<protein>
    <submittedName>
        <fullName evidence="1">Uncharacterized protein</fullName>
    </submittedName>
</protein>
<evidence type="ECO:0000313" key="2">
    <source>
        <dbReference type="Proteomes" id="UP001162060"/>
    </source>
</evidence>
<organism evidence="1 2">
    <name type="scientific">Peronospora matthiolae</name>
    <dbReference type="NCBI Taxonomy" id="2874970"/>
    <lineage>
        <taxon>Eukaryota</taxon>
        <taxon>Sar</taxon>
        <taxon>Stramenopiles</taxon>
        <taxon>Oomycota</taxon>
        <taxon>Peronosporomycetes</taxon>
        <taxon>Peronosporales</taxon>
        <taxon>Peronosporaceae</taxon>
        <taxon>Peronospora</taxon>
    </lineage>
</organism>
<reference evidence="1" key="1">
    <citation type="submission" date="2024-01" db="EMBL/GenBank/DDBJ databases">
        <authorList>
            <person name="Webb A."/>
        </authorList>
    </citation>
    <scope>NUCLEOTIDE SEQUENCE</scope>
    <source>
        <strain evidence="1">Pm1</strain>
    </source>
</reference>
<name>A0AAV1VFL6_9STRA</name>
<dbReference type="AlphaFoldDB" id="A0AAV1VFL6"/>
<sequence length="111" mass="12388">MYLGQERIGRRLLNADAQRTEVPDHCSSSSKLVLPTRQCKKTSVFIIIGECGSGRNYSSCLEVGVSPANRFSVLPCPRFSIVTRDTSVGDPSIRANRRTRLCMSSHHAHRR</sequence>
<gene>
    <name evidence="1" type="ORF">PM001_LOCUS30142</name>
</gene>
<evidence type="ECO:0000313" key="1">
    <source>
        <dbReference type="EMBL" id="CAK7944992.1"/>
    </source>
</evidence>
<dbReference type="Proteomes" id="UP001162060">
    <property type="component" value="Unassembled WGS sequence"/>
</dbReference>